<dbReference type="RefSeq" id="WP_341836581.1">
    <property type="nucleotide sequence ID" value="NZ_CP149822.1"/>
</dbReference>
<sequence length="115" mass="13122">MRNPAAHMTPGARFRIIALLLLSLVSAMPDVFPDGRGHRTVRVPESIHHENEIPEACKVSLRLEAFTRQQRLHKKQQSFRKSAAVQLYAAGETRHAGGSWARPAYYNFLHRFSLF</sequence>
<keyword evidence="2" id="KW-1185">Reference proteome</keyword>
<accession>A0ABZ2YQI0</accession>
<organism evidence="1 2">
    <name type="scientific">Chitinophaga pollutisoli</name>
    <dbReference type="NCBI Taxonomy" id="3133966"/>
    <lineage>
        <taxon>Bacteria</taxon>
        <taxon>Pseudomonadati</taxon>
        <taxon>Bacteroidota</taxon>
        <taxon>Chitinophagia</taxon>
        <taxon>Chitinophagales</taxon>
        <taxon>Chitinophagaceae</taxon>
        <taxon>Chitinophaga</taxon>
    </lineage>
</organism>
<dbReference type="EMBL" id="CP149822">
    <property type="protein sequence ID" value="WZN41733.1"/>
    <property type="molecule type" value="Genomic_DNA"/>
</dbReference>
<dbReference type="Proteomes" id="UP001485459">
    <property type="component" value="Chromosome"/>
</dbReference>
<protein>
    <recommendedName>
        <fullName evidence="3">Secreted protein</fullName>
    </recommendedName>
</protein>
<evidence type="ECO:0000313" key="2">
    <source>
        <dbReference type="Proteomes" id="UP001485459"/>
    </source>
</evidence>
<evidence type="ECO:0008006" key="3">
    <source>
        <dbReference type="Google" id="ProtNLM"/>
    </source>
</evidence>
<name>A0ABZ2YQI0_9BACT</name>
<gene>
    <name evidence="1" type="ORF">WJU16_01605</name>
</gene>
<proteinExistence type="predicted"/>
<reference evidence="2" key="1">
    <citation type="submission" date="2024-03" db="EMBL/GenBank/DDBJ databases">
        <title>Chitinophaga horti sp. nov., isolated from garden soil.</title>
        <authorList>
            <person name="Lee D.S."/>
            <person name="Han D.M."/>
            <person name="Baek J.H."/>
            <person name="Choi D.G."/>
            <person name="Jeon J.H."/>
            <person name="Jeon C.O."/>
        </authorList>
    </citation>
    <scope>NUCLEOTIDE SEQUENCE [LARGE SCALE GENOMIC DNA]</scope>
    <source>
        <strain evidence="2">GPA1</strain>
    </source>
</reference>
<evidence type="ECO:0000313" key="1">
    <source>
        <dbReference type="EMBL" id="WZN41733.1"/>
    </source>
</evidence>